<dbReference type="EMBL" id="BAAACF010000001">
    <property type="protein sequence ID" value="GAA0725036.1"/>
    <property type="molecule type" value="Genomic_DNA"/>
</dbReference>
<name>A0ABP3U5S3_9CLOT</name>
<dbReference type="PANTHER" id="PTHR33744">
    <property type="entry name" value="CARBOHYDRATE DIACID REGULATOR"/>
    <property type="match status" value="1"/>
</dbReference>
<evidence type="ECO:0000313" key="3">
    <source>
        <dbReference type="EMBL" id="GAA0725036.1"/>
    </source>
</evidence>
<dbReference type="RefSeq" id="WP_343769244.1">
    <property type="nucleotide sequence ID" value="NZ_BAAACF010000001.1"/>
</dbReference>
<dbReference type="InterPro" id="IPR042070">
    <property type="entry name" value="PucR_C-HTH_sf"/>
</dbReference>
<gene>
    <name evidence="3" type="ORF">GCM10008905_19740</name>
</gene>
<dbReference type="InterPro" id="IPR025736">
    <property type="entry name" value="PucR_C-HTH_dom"/>
</dbReference>
<feature type="domain" description="Purine catabolism PurC-like" evidence="1">
    <location>
        <begin position="5"/>
        <end position="122"/>
    </location>
</feature>
<evidence type="ECO:0000259" key="1">
    <source>
        <dbReference type="Pfam" id="PF07905"/>
    </source>
</evidence>
<sequence length="539" mass="62546">MNIKDLLKIKSFNGAKLIAGKEGILNEVHGVNILEAIDIENWGRLGDVILSSFFALQNLSHNELDTFFQKLHSLGISAIVIKTERLVNKIPDNIIELCNKHLIPLIQIDKNVKYESIILDILGPIIDTNVNLLNKYYEVHSDLTSLALRMPSMDEILYEFKNMILRDVSLVNCGKNTEISTNPELFDVTILSTTEVSKEKYMLFNYRRNKVIYNNANPKIVGEQIRVSIPFLGLEDYELVIHEIVDKISSEDFMIIENAVKFLQMELLKKYVVSQNLFQQKNNILSDLLNDKLYEKKDVDEVLESLNLSKHKLYQVLLVKLYERDESKNLDKTLMLPILKQVRNVFRLNFNDIAFLEKSDRIVFLINFENNEAGFTTSSIEKLMQNLVESNLFKEFYYSVSISSKVEKFNIPKANKEVLDTQKILRLFHSTNKILCYEDLGIYKLFLESNSLGDLEKFISPKINKFRLDYPQLFDTLKIFLDTNQSYTLTSEKLFLHPKTVRYRIEKTRDILGIDFTNPEEILQLQVASRLIKLIEGGK</sequence>
<evidence type="ECO:0000259" key="2">
    <source>
        <dbReference type="Pfam" id="PF13556"/>
    </source>
</evidence>
<keyword evidence="4" id="KW-1185">Reference proteome</keyword>
<evidence type="ECO:0000313" key="4">
    <source>
        <dbReference type="Proteomes" id="UP001500339"/>
    </source>
</evidence>
<accession>A0ABP3U5S3</accession>
<proteinExistence type="predicted"/>
<feature type="domain" description="PucR C-terminal helix-turn-helix" evidence="2">
    <location>
        <begin position="473"/>
        <end position="530"/>
    </location>
</feature>
<dbReference type="InterPro" id="IPR012914">
    <property type="entry name" value="PucR_dom"/>
</dbReference>
<dbReference type="PANTHER" id="PTHR33744:SF1">
    <property type="entry name" value="DNA-BINDING TRANSCRIPTIONAL ACTIVATOR ADER"/>
    <property type="match status" value="1"/>
</dbReference>
<organism evidence="3 4">
    <name type="scientific">Clostridium malenominatum</name>
    <dbReference type="NCBI Taxonomy" id="1539"/>
    <lineage>
        <taxon>Bacteria</taxon>
        <taxon>Bacillati</taxon>
        <taxon>Bacillota</taxon>
        <taxon>Clostridia</taxon>
        <taxon>Eubacteriales</taxon>
        <taxon>Clostridiaceae</taxon>
        <taxon>Clostridium</taxon>
    </lineage>
</organism>
<comment type="caution">
    <text evidence="3">The sequence shown here is derived from an EMBL/GenBank/DDBJ whole genome shotgun (WGS) entry which is preliminary data.</text>
</comment>
<dbReference type="Gene3D" id="1.10.10.2840">
    <property type="entry name" value="PucR C-terminal helix-turn-helix domain"/>
    <property type="match status" value="1"/>
</dbReference>
<dbReference type="InterPro" id="IPR051448">
    <property type="entry name" value="CdaR-like_regulators"/>
</dbReference>
<reference evidence="4" key="1">
    <citation type="journal article" date="2019" name="Int. J. Syst. Evol. Microbiol.">
        <title>The Global Catalogue of Microorganisms (GCM) 10K type strain sequencing project: providing services to taxonomists for standard genome sequencing and annotation.</title>
        <authorList>
            <consortium name="The Broad Institute Genomics Platform"/>
            <consortium name="The Broad Institute Genome Sequencing Center for Infectious Disease"/>
            <person name="Wu L."/>
            <person name="Ma J."/>
        </authorList>
    </citation>
    <scope>NUCLEOTIDE SEQUENCE [LARGE SCALE GENOMIC DNA]</scope>
    <source>
        <strain evidence="4">JCM 1405</strain>
    </source>
</reference>
<dbReference type="Pfam" id="PF07905">
    <property type="entry name" value="PucR"/>
    <property type="match status" value="1"/>
</dbReference>
<protein>
    <submittedName>
        <fullName evidence="3">PucR family transcriptional regulator</fullName>
    </submittedName>
</protein>
<dbReference type="Pfam" id="PF13556">
    <property type="entry name" value="HTH_30"/>
    <property type="match status" value="1"/>
</dbReference>
<dbReference type="Proteomes" id="UP001500339">
    <property type="component" value="Unassembled WGS sequence"/>
</dbReference>